<reference evidence="2" key="1">
    <citation type="submission" date="2022-07" db="EMBL/GenBank/DDBJ databases">
        <title>Genome analysis of Parmales, a sister group of diatoms, reveals the evolutionary specialization of diatoms from phago-mixotrophs to photoautotrophs.</title>
        <authorList>
            <person name="Ban H."/>
            <person name="Sato S."/>
            <person name="Yoshikawa S."/>
            <person name="Kazumasa Y."/>
            <person name="Nakamura Y."/>
            <person name="Ichinomiya M."/>
            <person name="Saitoh K."/>
            <person name="Sato N."/>
            <person name="Blanc-Mathieu R."/>
            <person name="Endo H."/>
            <person name="Kuwata A."/>
            <person name="Ogata H."/>
        </authorList>
    </citation>
    <scope>NUCLEOTIDE SEQUENCE</scope>
</reference>
<dbReference type="EMBL" id="BRXZ01002449">
    <property type="protein sequence ID" value="GMH62260.1"/>
    <property type="molecule type" value="Genomic_DNA"/>
</dbReference>
<protein>
    <submittedName>
        <fullName evidence="2">Uncharacterized protein</fullName>
    </submittedName>
</protein>
<gene>
    <name evidence="2" type="ORF">TrRE_jg1119</name>
</gene>
<organism evidence="2 3">
    <name type="scientific">Triparma retinervis</name>
    <dbReference type="NCBI Taxonomy" id="2557542"/>
    <lineage>
        <taxon>Eukaryota</taxon>
        <taxon>Sar</taxon>
        <taxon>Stramenopiles</taxon>
        <taxon>Ochrophyta</taxon>
        <taxon>Bolidophyceae</taxon>
        <taxon>Parmales</taxon>
        <taxon>Triparmaceae</taxon>
        <taxon>Triparma</taxon>
    </lineage>
</organism>
<feature type="transmembrane region" description="Helical" evidence="1">
    <location>
        <begin position="88"/>
        <end position="106"/>
    </location>
</feature>
<dbReference type="Proteomes" id="UP001165082">
    <property type="component" value="Unassembled WGS sequence"/>
</dbReference>
<comment type="caution">
    <text evidence="2">The sequence shown here is derived from an EMBL/GenBank/DDBJ whole genome shotgun (WGS) entry which is preliminary data.</text>
</comment>
<keyword evidence="1" id="KW-0472">Membrane</keyword>
<evidence type="ECO:0000313" key="2">
    <source>
        <dbReference type="EMBL" id="GMH62260.1"/>
    </source>
</evidence>
<evidence type="ECO:0000256" key="1">
    <source>
        <dbReference type="SAM" id="Phobius"/>
    </source>
</evidence>
<keyword evidence="1" id="KW-0812">Transmembrane</keyword>
<proteinExistence type="predicted"/>
<accession>A0A9W7A6K0</accession>
<feature type="transmembrane region" description="Helical" evidence="1">
    <location>
        <begin position="57"/>
        <end position="76"/>
    </location>
</feature>
<evidence type="ECO:0000313" key="3">
    <source>
        <dbReference type="Proteomes" id="UP001165082"/>
    </source>
</evidence>
<feature type="transmembrane region" description="Helical" evidence="1">
    <location>
        <begin position="7"/>
        <end position="25"/>
    </location>
</feature>
<sequence>MFLSAPSFAKFSFAMFAFFAVGIMYDNSFVFGPDSPFGWPMIYWTEVGADQPMAAQWWARMAAAHMLAFYSGPVIFNAPLESYLKQSMVLSTLVLVIMFHSVKILAPENCIQWIWNAQLLLQAYLVVCNAKCLADSAGASEMSKLD</sequence>
<dbReference type="OrthoDB" id="10346259at2759"/>
<name>A0A9W7A6K0_9STRA</name>
<keyword evidence="3" id="KW-1185">Reference proteome</keyword>
<keyword evidence="1" id="KW-1133">Transmembrane helix</keyword>
<dbReference type="AlphaFoldDB" id="A0A9W7A6K0"/>